<sequence>MAPRKTRTTAKARKNNPKTAKLEAFLEDFDIEVKTRVDQMKEKLNHLLKDVDKGYNMALIKLPKCLRQMPWMEQFKSEKPKSPEVANVSREEEAAIVESIVAENNPALFQSVEKATNTSAKSTLEDENPSGTTRKAKATRKPPTTSKRAKALTVRRSSRNPFVTPARKRNYSLMMGATPLITPRFDPR</sequence>
<evidence type="ECO:0000313" key="13">
    <source>
        <dbReference type="RefSeq" id="XP_010783807.1"/>
    </source>
</evidence>
<evidence type="ECO:0000256" key="7">
    <source>
        <dbReference type="ARBA" id="ARBA00023242"/>
    </source>
</evidence>
<evidence type="ECO:0000313" key="12">
    <source>
        <dbReference type="Proteomes" id="UP000504611"/>
    </source>
</evidence>
<evidence type="ECO:0000256" key="1">
    <source>
        <dbReference type="ARBA" id="ARBA00004123"/>
    </source>
</evidence>
<keyword evidence="6" id="KW-0498">Mitosis</keyword>
<organism evidence="12 13">
    <name type="scientific">Notothenia coriiceps</name>
    <name type="common">black rockcod</name>
    <dbReference type="NCBI Taxonomy" id="8208"/>
    <lineage>
        <taxon>Eukaryota</taxon>
        <taxon>Metazoa</taxon>
        <taxon>Chordata</taxon>
        <taxon>Craniata</taxon>
        <taxon>Vertebrata</taxon>
        <taxon>Euteleostomi</taxon>
        <taxon>Actinopterygii</taxon>
        <taxon>Neopterygii</taxon>
        <taxon>Teleostei</taxon>
        <taxon>Neoteleostei</taxon>
        <taxon>Acanthomorphata</taxon>
        <taxon>Eupercaria</taxon>
        <taxon>Perciformes</taxon>
        <taxon>Notothenioidei</taxon>
        <taxon>Nototheniidae</taxon>
        <taxon>Notothenia</taxon>
    </lineage>
</organism>
<feature type="domain" description="Borealin N-terminal" evidence="11">
    <location>
        <begin position="21"/>
        <end position="73"/>
    </location>
</feature>
<evidence type="ECO:0000259" key="11">
    <source>
        <dbReference type="Pfam" id="PF10444"/>
    </source>
</evidence>
<protein>
    <submittedName>
        <fullName evidence="13 14">Borealin</fullName>
    </submittedName>
</protein>
<dbReference type="InterPro" id="IPR018851">
    <property type="entry name" value="Borealin_N"/>
</dbReference>
<keyword evidence="8" id="KW-0131">Cell cycle</keyword>
<evidence type="ECO:0000256" key="3">
    <source>
        <dbReference type="ARBA" id="ARBA00009914"/>
    </source>
</evidence>
<evidence type="ECO:0000313" key="14">
    <source>
        <dbReference type="RefSeq" id="XP_010783808.1"/>
    </source>
</evidence>
<dbReference type="KEGG" id="ncc:104957833"/>
<dbReference type="GO" id="GO:0032133">
    <property type="term" value="C:chromosome passenger complex"/>
    <property type="evidence" value="ECO:0007669"/>
    <property type="project" value="TreeGrafter"/>
</dbReference>
<keyword evidence="4" id="KW-0158">Chromosome</keyword>
<dbReference type="GO" id="GO:0005634">
    <property type="term" value="C:nucleus"/>
    <property type="evidence" value="ECO:0007669"/>
    <property type="project" value="UniProtKB-SubCell"/>
</dbReference>
<dbReference type="OrthoDB" id="6360905at2759"/>
<proteinExistence type="inferred from homology"/>
<feature type="region of interest" description="Disordered" evidence="10">
    <location>
        <begin position="117"/>
        <end position="170"/>
    </location>
</feature>
<evidence type="ECO:0000256" key="9">
    <source>
        <dbReference type="ARBA" id="ARBA00023328"/>
    </source>
</evidence>
<keyword evidence="12" id="KW-1185">Reference proteome</keyword>
<dbReference type="AlphaFoldDB" id="A0A6I9P6K5"/>
<evidence type="ECO:0000256" key="6">
    <source>
        <dbReference type="ARBA" id="ARBA00022776"/>
    </source>
</evidence>
<dbReference type="Pfam" id="PF10444">
    <property type="entry name" value="Nbl1_Borealin_N"/>
    <property type="match status" value="1"/>
</dbReference>
<reference evidence="13 14" key="1">
    <citation type="submission" date="2025-04" db="UniProtKB">
        <authorList>
            <consortium name="RefSeq"/>
        </authorList>
    </citation>
    <scope>IDENTIFICATION</scope>
    <source>
        <tissue evidence="13 14">Muscle</tissue>
    </source>
</reference>
<dbReference type="GeneID" id="104957833"/>
<dbReference type="RefSeq" id="XP_010783808.1">
    <property type="nucleotide sequence ID" value="XM_010785506.1"/>
</dbReference>
<evidence type="ECO:0000256" key="4">
    <source>
        <dbReference type="ARBA" id="ARBA00022454"/>
    </source>
</evidence>
<gene>
    <name evidence="13 14" type="primary">cdca8</name>
</gene>
<dbReference type="Gene3D" id="6.10.250.1900">
    <property type="match status" value="1"/>
</dbReference>
<evidence type="ECO:0000256" key="2">
    <source>
        <dbReference type="ARBA" id="ARBA00004584"/>
    </source>
</evidence>
<dbReference type="RefSeq" id="XP_010783807.1">
    <property type="nucleotide sequence ID" value="XM_010785505.1"/>
</dbReference>
<comment type="subcellular location">
    <subcellularLocation>
        <location evidence="2">Chromosome</location>
        <location evidence="2">Centromere</location>
    </subcellularLocation>
    <subcellularLocation>
        <location evidence="1">Nucleus</location>
    </subcellularLocation>
</comment>
<dbReference type="GO" id="GO:0000775">
    <property type="term" value="C:chromosome, centromeric region"/>
    <property type="evidence" value="ECO:0007669"/>
    <property type="project" value="UniProtKB-SubCell"/>
</dbReference>
<dbReference type="Proteomes" id="UP000504611">
    <property type="component" value="Unplaced"/>
</dbReference>
<comment type="similarity">
    <text evidence="3">Belongs to the borealin family.</text>
</comment>
<evidence type="ECO:0000256" key="5">
    <source>
        <dbReference type="ARBA" id="ARBA00022618"/>
    </source>
</evidence>
<dbReference type="GO" id="GO:0051301">
    <property type="term" value="P:cell division"/>
    <property type="evidence" value="ECO:0007669"/>
    <property type="project" value="UniProtKB-KW"/>
</dbReference>
<keyword evidence="5" id="KW-0132">Cell division</keyword>
<dbReference type="PANTHER" id="PTHR16040:SF8">
    <property type="entry name" value="BOREALIN"/>
    <property type="match status" value="1"/>
</dbReference>
<dbReference type="InterPro" id="IPR018867">
    <property type="entry name" value="Cell_div_borealin"/>
</dbReference>
<keyword evidence="9" id="KW-0137">Centromere</keyword>
<dbReference type="GO" id="GO:0051233">
    <property type="term" value="C:spindle midzone"/>
    <property type="evidence" value="ECO:0007669"/>
    <property type="project" value="TreeGrafter"/>
</dbReference>
<evidence type="ECO:0000256" key="8">
    <source>
        <dbReference type="ARBA" id="ARBA00023306"/>
    </source>
</evidence>
<evidence type="ECO:0000256" key="10">
    <source>
        <dbReference type="SAM" id="MobiDB-lite"/>
    </source>
</evidence>
<name>A0A6I9P6K5_9TELE</name>
<keyword evidence="7" id="KW-0539">Nucleus</keyword>
<dbReference type="PANTHER" id="PTHR16040">
    <property type="entry name" value="AUSTRALIN, ISOFORM A-RELATED"/>
    <property type="match status" value="1"/>
</dbReference>
<dbReference type="CTD" id="55143"/>
<accession>A0A6I9P6K5</accession>
<dbReference type="GO" id="GO:0000070">
    <property type="term" value="P:mitotic sister chromatid segregation"/>
    <property type="evidence" value="ECO:0007669"/>
    <property type="project" value="TreeGrafter"/>
</dbReference>